<feature type="domain" description="Response regulatory" evidence="6">
    <location>
        <begin position="485"/>
        <end position="643"/>
    </location>
</feature>
<feature type="compositionally biased region" description="Polar residues" evidence="5">
    <location>
        <begin position="762"/>
        <end position="779"/>
    </location>
</feature>
<dbReference type="eggNOG" id="KOG0519">
    <property type="taxonomic scope" value="Eukaryota"/>
</dbReference>
<dbReference type="InParanoid" id="C4JLG0"/>
<dbReference type="InterPro" id="IPR001789">
    <property type="entry name" value="Sig_transdc_resp-reg_receiver"/>
</dbReference>
<dbReference type="Proteomes" id="UP000002058">
    <property type="component" value="Unassembled WGS sequence"/>
</dbReference>
<organism evidence="7 8">
    <name type="scientific">Uncinocarpus reesii (strain UAMH 1704)</name>
    <dbReference type="NCBI Taxonomy" id="336963"/>
    <lineage>
        <taxon>Eukaryota</taxon>
        <taxon>Fungi</taxon>
        <taxon>Dikarya</taxon>
        <taxon>Ascomycota</taxon>
        <taxon>Pezizomycotina</taxon>
        <taxon>Eurotiomycetes</taxon>
        <taxon>Eurotiomycetidae</taxon>
        <taxon>Onygenales</taxon>
        <taxon>Onygenaceae</taxon>
        <taxon>Uncinocarpus</taxon>
    </lineage>
</organism>
<dbReference type="OMA" id="DKGMFKS"/>
<dbReference type="GeneID" id="8439531"/>
<feature type="compositionally biased region" description="Polar residues" evidence="5">
    <location>
        <begin position="787"/>
        <end position="796"/>
    </location>
</feature>
<keyword evidence="2" id="KW-0902">Two-component regulatory system</keyword>
<dbReference type="PROSITE" id="PS50110">
    <property type="entry name" value="RESPONSE_REGULATORY"/>
    <property type="match status" value="1"/>
</dbReference>
<evidence type="ECO:0000256" key="1">
    <source>
        <dbReference type="ARBA" id="ARBA00022553"/>
    </source>
</evidence>
<evidence type="ECO:0000313" key="8">
    <source>
        <dbReference type="Proteomes" id="UP000002058"/>
    </source>
</evidence>
<dbReference type="VEuPathDB" id="FungiDB:UREG_03668"/>
<keyword evidence="1 4" id="KW-0597">Phosphoprotein</keyword>
<feature type="region of interest" description="Disordered" evidence="5">
    <location>
        <begin position="1"/>
        <end position="162"/>
    </location>
</feature>
<keyword evidence="8" id="KW-1185">Reference proteome</keyword>
<sequence>MAGDNPSPHRHHRLSRLTARTAKLLRRTSTSSKNHPSTADSRAATPGADSHLDSRPHSSSQLHPGIPVRPSRLRTTPSTRLTAEAPKRGGSLRRLEEFDPAGTPKDGGIARSPSLSLRRPESRSTTPRALNAVDESGQGINAPSSFHIPKTKPLPATSPPPRPPLAVRRQSLVPAHQHRLINNLLDPGTTANTGDYFSRPTPAIQPDMISRKVWVKRGGSSATLVSVTEEDLVDDLREAILKKYTNSLGRTFDAPDIVLKLIPREPSSRQSNPERLLGPEELVGQALDHYYPGGQSVGEALLIEIPPRRTPRPSPHHNVPYGVHPEAIRPGEPDEYFPPMHSIQPSNVPGSLSSASIPSTHQHSMSVINGVPLPPVPSPGSCGSWHNVQHRPQLPRQPTSSPTMNGATPATTWNQPINSVAPIPSTSIYQHSFRFKSPEPANEIRTYSPNSLQKLRKMGKLSSGATVESNNNTSGLLDVNAPPINVLIVEDNTINLKLLEAFMKRLKVRWQTAMNGREAVNKWRGGGFHLVLMDIQLPVMNGLEATREIRRLERVNNIGVFSKGVAPTSPHAMVSTKGNHVFPPQPEDLIDKGSSFKSPVIIVALTASSLQSDRDEALAAGCNDFLTKGGQRADSDIQPVNMMWLEKKVKEWGCMQALIDFEAWLKWRGYDSSPSDPISRQSTTNTIIGGPLTNSPSLAPTSKLSQEIIPARLATENGKSVPSQRESSPAPTSKIPGASIYKSGKDSSASSASTIVPKGAALQTSAGKNSSQTEITPMQSAGKRGNRASTPAKTSS</sequence>
<dbReference type="GO" id="GO:0000156">
    <property type="term" value="F:phosphorelay response regulator activity"/>
    <property type="evidence" value="ECO:0007669"/>
    <property type="project" value="UniProtKB-ARBA"/>
</dbReference>
<dbReference type="AlphaFoldDB" id="C4JLG0"/>
<dbReference type="EMBL" id="CH476616">
    <property type="protein sequence ID" value="EEP78822.1"/>
    <property type="molecule type" value="Genomic_DNA"/>
</dbReference>
<dbReference type="CDD" id="cd17546">
    <property type="entry name" value="REC_hyHK_CKI1_RcsC-like"/>
    <property type="match status" value="1"/>
</dbReference>
<dbReference type="Pfam" id="PF00072">
    <property type="entry name" value="Response_reg"/>
    <property type="match status" value="1"/>
</dbReference>
<proteinExistence type="inferred from homology"/>
<feature type="region of interest" description="Disordered" evidence="5">
    <location>
        <begin position="672"/>
        <end position="701"/>
    </location>
</feature>
<accession>C4JLG0</accession>
<feature type="region of interest" description="Disordered" evidence="5">
    <location>
        <begin position="713"/>
        <end position="796"/>
    </location>
</feature>
<feature type="compositionally biased region" description="Low complexity" evidence="5">
    <location>
        <begin position="111"/>
        <end position="128"/>
    </location>
</feature>
<dbReference type="KEGG" id="ure:UREG_03668"/>
<feature type="region of interest" description="Disordered" evidence="5">
    <location>
        <begin position="343"/>
        <end position="363"/>
    </location>
</feature>
<dbReference type="PANTHER" id="PTHR43719:SF28">
    <property type="entry name" value="PEROXIDE STRESS-ACTIVATED HISTIDINE KINASE MAK1-RELATED"/>
    <property type="match status" value="1"/>
</dbReference>
<gene>
    <name evidence="7" type="ORF">UREG_03668</name>
</gene>
<dbReference type="SMART" id="SM00448">
    <property type="entry name" value="REC"/>
    <property type="match status" value="1"/>
</dbReference>
<dbReference type="HOGENOM" id="CLU_008307_1_0_1"/>
<feature type="compositionally biased region" description="Low complexity" evidence="5">
    <location>
        <begin position="69"/>
        <end position="82"/>
    </location>
</feature>
<comment type="similarity">
    <text evidence="3">Belongs to the SSK1 family.</text>
</comment>
<evidence type="ECO:0000256" key="4">
    <source>
        <dbReference type="PROSITE-ProRule" id="PRU00169"/>
    </source>
</evidence>
<dbReference type="SUPFAM" id="SSF52172">
    <property type="entry name" value="CheY-like"/>
    <property type="match status" value="1"/>
</dbReference>
<evidence type="ECO:0000256" key="2">
    <source>
        <dbReference type="ARBA" id="ARBA00023012"/>
    </source>
</evidence>
<dbReference type="PANTHER" id="PTHR43719">
    <property type="entry name" value="TWO-COMPONENT HISTIDINE KINASE"/>
    <property type="match status" value="1"/>
</dbReference>
<name>C4JLG0_UNCRE</name>
<feature type="modified residue" description="4-aspartylphosphate" evidence="4">
    <location>
        <position position="534"/>
    </location>
</feature>
<protein>
    <recommendedName>
        <fullName evidence="6">Response regulatory domain-containing protein</fullName>
    </recommendedName>
</protein>
<dbReference type="InterPro" id="IPR011006">
    <property type="entry name" value="CheY-like_superfamily"/>
</dbReference>
<dbReference type="STRING" id="336963.C4JLG0"/>
<dbReference type="RefSeq" id="XP_002544151.1">
    <property type="nucleotide sequence ID" value="XM_002544105.1"/>
</dbReference>
<evidence type="ECO:0000259" key="6">
    <source>
        <dbReference type="PROSITE" id="PS50110"/>
    </source>
</evidence>
<dbReference type="OrthoDB" id="21225at2759"/>
<feature type="compositionally biased region" description="Polar residues" evidence="5">
    <location>
        <begin position="717"/>
        <end position="731"/>
    </location>
</feature>
<evidence type="ECO:0000313" key="7">
    <source>
        <dbReference type="EMBL" id="EEP78822.1"/>
    </source>
</evidence>
<reference evidence="8" key="1">
    <citation type="journal article" date="2009" name="Genome Res.">
        <title>Comparative genomic analyses of the human fungal pathogens Coccidioides and their relatives.</title>
        <authorList>
            <person name="Sharpton T.J."/>
            <person name="Stajich J.E."/>
            <person name="Rounsley S.D."/>
            <person name="Gardner M.J."/>
            <person name="Wortman J.R."/>
            <person name="Jordar V.S."/>
            <person name="Maiti R."/>
            <person name="Kodira C.D."/>
            <person name="Neafsey D.E."/>
            <person name="Zeng Q."/>
            <person name="Hung C.-Y."/>
            <person name="McMahan C."/>
            <person name="Muszewska A."/>
            <person name="Grynberg M."/>
            <person name="Mandel M.A."/>
            <person name="Kellner E.M."/>
            <person name="Barker B.M."/>
            <person name="Galgiani J.N."/>
            <person name="Orbach M.J."/>
            <person name="Kirkland T.N."/>
            <person name="Cole G.T."/>
            <person name="Henn M.R."/>
            <person name="Birren B.W."/>
            <person name="Taylor J.W."/>
        </authorList>
    </citation>
    <scope>NUCLEOTIDE SEQUENCE [LARGE SCALE GENOMIC DNA]</scope>
    <source>
        <strain evidence="8">UAMH 1704</strain>
    </source>
</reference>
<evidence type="ECO:0000256" key="5">
    <source>
        <dbReference type="SAM" id="MobiDB-lite"/>
    </source>
</evidence>
<dbReference type="FunFam" id="3.40.50.2300:FF:000146">
    <property type="entry name" value="Putative two-component response regulator SSK1p"/>
    <property type="match status" value="1"/>
</dbReference>
<evidence type="ECO:0000256" key="3">
    <source>
        <dbReference type="ARBA" id="ARBA00093463"/>
    </source>
</evidence>
<feature type="compositionally biased region" description="Low complexity" evidence="5">
    <location>
        <begin position="16"/>
        <end position="32"/>
    </location>
</feature>
<dbReference type="Gene3D" id="3.40.50.2300">
    <property type="match status" value="1"/>
</dbReference>
<dbReference type="InterPro" id="IPR050956">
    <property type="entry name" value="2C_system_His_kinase"/>
</dbReference>